<dbReference type="NCBIfam" id="NF001140">
    <property type="entry name" value="PRK00147.1"/>
    <property type="match status" value="1"/>
</dbReference>
<evidence type="ECO:0000256" key="2">
    <source>
        <dbReference type="ARBA" id="ARBA00022679"/>
    </source>
</evidence>
<keyword evidence="4 5" id="KW-0671">Queuosine biosynthesis</keyword>
<comment type="pathway">
    <text evidence="5">tRNA modification; tRNA-queuosine biosynthesis.</text>
</comment>
<accession>A0ABR8VZJ7</accession>
<dbReference type="RefSeq" id="WP_191731207.1">
    <property type="nucleotide sequence ID" value="NZ_JACSPT010000018.1"/>
</dbReference>
<name>A0ABR8VZJ7_9GAMM</name>
<dbReference type="PANTHER" id="PTHR30307:SF0">
    <property type="entry name" value="S-ADENOSYLMETHIONINE:TRNA RIBOSYLTRANSFERASE-ISOMERASE"/>
    <property type="match status" value="1"/>
</dbReference>
<dbReference type="EC" id="2.4.99.17" evidence="5"/>
<dbReference type="SUPFAM" id="SSF111337">
    <property type="entry name" value="QueA-like"/>
    <property type="match status" value="1"/>
</dbReference>
<comment type="subunit">
    <text evidence="5">Monomer.</text>
</comment>
<dbReference type="Gene3D" id="2.40.10.240">
    <property type="entry name" value="QueA-like"/>
    <property type="match status" value="1"/>
</dbReference>
<keyword evidence="1 5" id="KW-0963">Cytoplasm</keyword>
<proteinExistence type="inferred from homology"/>
<dbReference type="GO" id="GO:0051075">
    <property type="term" value="F:S-adenosylmethionine:tRNA ribosyltransferase-isomerase activity"/>
    <property type="evidence" value="ECO:0007669"/>
    <property type="project" value="UniProtKB-EC"/>
</dbReference>
<comment type="function">
    <text evidence="5">Transfers and isomerizes the ribose moiety from AdoMet to the 7-aminomethyl group of 7-deazaguanine (preQ1-tRNA) to give epoxyqueuosine (oQ-tRNA).</text>
</comment>
<comment type="catalytic activity">
    <reaction evidence="5">
        <text>7-aminomethyl-7-carbaguanosine(34) in tRNA + S-adenosyl-L-methionine = epoxyqueuosine(34) in tRNA + adenine + L-methionine + 2 H(+)</text>
        <dbReference type="Rhea" id="RHEA:32155"/>
        <dbReference type="Rhea" id="RHEA-COMP:10342"/>
        <dbReference type="Rhea" id="RHEA-COMP:18582"/>
        <dbReference type="ChEBI" id="CHEBI:15378"/>
        <dbReference type="ChEBI" id="CHEBI:16708"/>
        <dbReference type="ChEBI" id="CHEBI:57844"/>
        <dbReference type="ChEBI" id="CHEBI:59789"/>
        <dbReference type="ChEBI" id="CHEBI:82833"/>
        <dbReference type="ChEBI" id="CHEBI:194443"/>
        <dbReference type="EC" id="2.4.99.17"/>
    </reaction>
</comment>
<reference evidence="6 7" key="1">
    <citation type="submission" date="2020-08" db="EMBL/GenBank/DDBJ databases">
        <title>A Genomic Blueprint of the Chicken Gut Microbiome.</title>
        <authorList>
            <person name="Gilroy R."/>
            <person name="Ravi A."/>
            <person name="Getino M."/>
            <person name="Pursley I."/>
            <person name="Horton D.L."/>
            <person name="Alikhan N.-F."/>
            <person name="Baker D."/>
            <person name="Gharbi K."/>
            <person name="Hall N."/>
            <person name="Watson M."/>
            <person name="Adriaenssens E.M."/>
            <person name="Foster-Nyarko E."/>
            <person name="Jarju S."/>
            <person name="Secka A."/>
            <person name="Antonio M."/>
            <person name="Oren A."/>
            <person name="Chaudhuri R."/>
            <person name="La Ragione R.M."/>
            <person name="Hildebrand F."/>
            <person name="Pallen M.J."/>
        </authorList>
    </citation>
    <scope>NUCLEOTIDE SEQUENCE [LARGE SCALE GENOMIC DNA]</scope>
    <source>
        <strain evidence="6 7">Sa1BUA6</strain>
    </source>
</reference>
<evidence type="ECO:0000256" key="5">
    <source>
        <dbReference type="HAMAP-Rule" id="MF_00113"/>
    </source>
</evidence>
<keyword evidence="7" id="KW-1185">Reference proteome</keyword>
<dbReference type="InterPro" id="IPR042118">
    <property type="entry name" value="QueA_dom1"/>
</dbReference>
<sequence>MQLSDFNFDLPDELIARYPLETRSASRLLHLDAQGQYHDHQFTDILDLLNEGDLLVLNDTKVMKARLKGKRASGGAVEVLVERMMDQFIAHCHIKASNSPKAGAELFIGPDAVKVTIQGRHENLFTVEFSQPILDVLDQYGALPIPPYFNREAEAIDTERYQTVFNDPTKIASVAAPTASLHFDEDLLKKLEEKGIQKTFVTLHVGAGTFLPVRTSDIENHIMHSEWCQVSDASMELIKATKARGNKVIAVGTTATRATESAAQANGGELKGWTGDTQIFIYPGYQFKVVDRLITNFHLPESTLLMLVSALSNRDNILDAYKHAVDSKYRFFSYGDAMLIDQVK</sequence>
<dbReference type="InterPro" id="IPR036100">
    <property type="entry name" value="QueA_sf"/>
</dbReference>
<dbReference type="PANTHER" id="PTHR30307">
    <property type="entry name" value="S-ADENOSYLMETHIONINE:TRNA RIBOSYLTRANSFERASE-ISOMERASE"/>
    <property type="match status" value="1"/>
</dbReference>
<dbReference type="Proteomes" id="UP000621930">
    <property type="component" value="Unassembled WGS sequence"/>
</dbReference>
<evidence type="ECO:0000256" key="3">
    <source>
        <dbReference type="ARBA" id="ARBA00022691"/>
    </source>
</evidence>
<dbReference type="InterPro" id="IPR042119">
    <property type="entry name" value="QueA_dom2"/>
</dbReference>
<evidence type="ECO:0000256" key="4">
    <source>
        <dbReference type="ARBA" id="ARBA00022785"/>
    </source>
</evidence>
<protein>
    <recommendedName>
        <fullName evidence="5">S-adenosylmethionine:tRNA ribosyltransferase-isomerase</fullName>
        <ecNumber evidence="5">2.4.99.17</ecNumber>
    </recommendedName>
    <alternativeName>
        <fullName evidence="5">Queuosine biosynthesis protein QueA</fullName>
    </alternativeName>
</protein>
<comment type="subcellular location">
    <subcellularLocation>
        <location evidence="5">Cytoplasm</location>
    </subcellularLocation>
</comment>
<dbReference type="InterPro" id="IPR003699">
    <property type="entry name" value="QueA"/>
</dbReference>
<dbReference type="HAMAP" id="MF_00113">
    <property type="entry name" value="QueA"/>
    <property type="match status" value="1"/>
</dbReference>
<evidence type="ECO:0000313" key="6">
    <source>
        <dbReference type="EMBL" id="MBD8010168.1"/>
    </source>
</evidence>
<gene>
    <name evidence="5 6" type="primary">queA</name>
    <name evidence="6" type="ORF">H9629_12580</name>
</gene>
<dbReference type="EMBL" id="JACSPT010000018">
    <property type="protein sequence ID" value="MBD8010168.1"/>
    <property type="molecule type" value="Genomic_DNA"/>
</dbReference>
<organism evidence="6 7">
    <name type="scientific">Acinetobacter pecorum</name>
    <dbReference type="NCBI Taxonomy" id="2762215"/>
    <lineage>
        <taxon>Bacteria</taxon>
        <taxon>Pseudomonadati</taxon>
        <taxon>Pseudomonadota</taxon>
        <taxon>Gammaproteobacteria</taxon>
        <taxon>Moraxellales</taxon>
        <taxon>Moraxellaceae</taxon>
        <taxon>Acinetobacter</taxon>
    </lineage>
</organism>
<evidence type="ECO:0000256" key="1">
    <source>
        <dbReference type="ARBA" id="ARBA00022490"/>
    </source>
</evidence>
<keyword evidence="3 5" id="KW-0949">S-adenosyl-L-methionine</keyword>
<dbReference type="NCBIfam" id="TIGR00113">
    <property type="entry name" value="queA"/>
    <property type="match status" value="1"/>
</dbReference>
<keyword evidence="6" id="KW-0328">Glycosyltransferase</keyword>
<comment type="similarity">
    <text evidence="5">Belongs to the QueA family.</text>
</comment>
<comment type="caution">
    <text evidence="6">The sequence shown here is derived from an EMBL/GenBank/DDBJ whole genome shotgun (WGS) entry which is preliminary data.</text>
</comment>
<dbReference type="Gene3D" id="3.40.1780.10">
    <property type="entry name" value="QueA-like"/>
    <property type="match status" value="1"/>
</dbReference>
<evidence type="ECO:0000313" key="7">
    <source>
        <dbReference type="Proteomes" id="UP000621930"/>
    </source>
</evidence>
<dbReference type="Pfam" id="PF02547">
    <property type="entry name" value="Queuosine_synth"/>
    <property type="match status" value="1"/>
</dbReference>
<keyword evidence="2 5" id="KW-0808">Transferase</keyword>